<comment type="caution">
    <text evidence="1">The sequence shown here is derived from an EMBL/GenBank/DDBJ whole genome shotgun (WGS) entry which is preliminary data.</text>
</comment>
<dbReference type="RefSeq" id="WP_183629500.1">
    <property type="nucleotide sequence ID" value="NZ_JACIDX010000045.1"/>
</dbReference>
<proteinExistence type="predicted"/>
<dbReference type="Proteomes" id="UP000548867">
    <property type="component" value="Unassembled WGS sequence"/>
</dbReference>
<protein>
    <recommendedName>
        <fullName evidence="3">WavE lipopolysaccharide synthesis</fullName>
    </recommendedName>
</protein>
<gene>
    <name evidence="1" type="ORF">GGR38_004854</name>
</gene>
<evidence type="ECO:0000313" key="2">
    <source>
        <dbReference type="Proteomes" id="UP000548867"/>
    </source>
</evidence>
<evidence type="ECO:0008006" key="3">
    <source>
        <dbReference type="Google" id="ProtNLM"/>
    </source>
</evidence>
<dbReference type="AlphaFoldDB" id="A0A7W6G8D1"/>
<keyword evidence="2" id="KW-1185">Reference proteome</keyword>
<dbReference type="InterPro" id="IPR011122">
    <property type="entry name" value="WavE"/>
</dbReference>
<organism evidence="1 2">
    <name type="scientific">Novosphingobium sediminicola</name>
    <dbReference type="NCBI Taxonomy" id="563162"/>
    <lineage>
        <taxon>Bacteria</taxon>
        <taxon>Pseudomonadati</taxon>
        <taxon>Pseudomonadota</taxon>
        <taxon>Alphaproteobacteria</taxon>
        <taxon>Sphingomonadales</taxon>
        <taxon>Sphingomonadaceae</taxon>
        <taxon>Novosphingobium</taxon>
    </lineage>
</organism>
<name>A0A7W6G8D1_9SPHN</name>
<sequence>MSKIQSGIQSCDISIVLQGPVSSSRGENIFSTAENAQQIRKIFPESEIIISTWEDSDLSGIVADKFVLSKDPGGIPFEIGSKKTNNINRMLVSSQAGVRAASRPYILKLRSDLMPESTDFIGHWERLSVPPVEYGIFSRQILAYPVYSLLFEEKEKRMPKPFHISDWAFFGESRDILSLFNIELVKEPNFSEFFKKNKVDFYDTTPKVKWQYSPEQYLFYSVVKNNFQYVKFNHKGDYSEELIKLSEKFVFNNFVFIDDDMWKLLHGKGFYNKPIHEYDKNCFDGLIRYGIGVEKRIALGIPTPDLDVRGAKLKLQQQNASRADFLPFLSGDSDLFQEHVNKSGALTIIVQGGLFKKNIVQVANNCTHWRDLFENAQIICAISSSDFLEIFRTNSEYSYKIDTKDGLVRDAFAVLLQACDTLSFADAATPLPPIKNDSGICNANLQISTSKRALEVATGEYVLRIRNDMIFYDRNFLDQYVALAGKDRGRFREFRQRVLMSPLFTLNPFGAERMPFHYSDWFHFGLREDVTSIWQVPFMTLSDLLYYHFNDYAPHSNEFEKKFYTRIAVEQHIAFHRFKKKFSEISLDFHNDFRFSKESVEILFDNFVLCNLKEAKIFFEKYNPAINDRIFDHWCITQEDCNAILLDRSSIERILTESAKKIFPDAPERIKANSHTLEFYEHKNCDGTAVFSEKILDGDFFCKKVLPSYISNGTWKNKILKHLFGCSKISSYSNFYRLSEGQLRSNALVEQGKNSIVADYDNCCALYGPYVNLGKGTYRADFVFSEPLNEVVTLEISSLENAHVASKVVDAVADRVSIEWSSPVDLSNVEARFFVKSGFSHELLFLSIAKF</sequence>
<reference evidence="1 2" key="1">
    <citation type="submission" date="2020-08" db="EMBL/GenBank/DDBJ databases">
        <title>Genomic Encyclopedia of Type Strains, Phase IV (KMG-IV): sequencing the most valuable type-strain genomes for metagenomic binning, comparative biology and taxonomic classification.</title>
        <authorList>
            <person name="Goeker M."/>
        </authorList>
    </citation>
    <scope>NUCLEOTIDE SEQUENCE [LARGE SCALE GENOMIC DNA]</scope>
    <source>
        <strain evidence="1 2">DSM 27057</strain>
    </source>
</reference>
<dbReference type="Pfam" id="PF07507">
    <property type="entry name" value="WavE"/>
    <property type="match status" value="2"/>
</dbReference>
<evidence type="ECO:0000313" key="1">
    <source>
        <dbReference type="EMBL" id="MBB3957879.1"/>
    </source>
</evidence>
<accession>A0A7W6G8D1</accession>
<dbReference type="EMBL" id="JACIDX010000045">
    <property type="protein sequence ID" value="MBB3957879.1"/>
    <property type="molecule type" value="Genomic_DNA"/>
</dbReference>